<evidence type="ECO:0000313" key="2">
    <source>
        <dbReference type="Proteomes" id="UP001558652"/>
    </source>
</evidence>
<keyword evidence="2" id="KW-1185">Reference proteome</keyword>
<name>A0ABD0XYG7_9HEMI</name>
<dbReference type="Proteomes" id="UP001558652">
    <property type="component" value="Unassembled WGS sequence"/>
</dbReference>
<sequence>MEYTEKSLDTFPTVYEKDYRWWKNSVIPVPLVSRAHINWRGVGRLQATVVVQPCPCPRLLTRHPSPHSQHMQVLLERTVQPRVTRYLKAEFLQETPHQNIVKPSSPVQRQGPWCAYCGQEKEQTLSYSFPGLGLQRYKNIDAYQLTAAQKEEYLTVIKERYSEKELRKDVDVGPPRSVYAVSYCHKCESAEMDQQQNMNKFKR</sequence>
<proteinExistence type="predicted"/>
<accession>A0ABD0XYG7</accession>
<dbReference type="AlphaFoldDB" id="A0ABD0XYG7"/>
<reference evidence="1 2" key="1">
    <citation type="submission" date="2024-07" db="EMBL/GenBank/DDBJ databases">
        <title>Chromosome-level genome assembly of the water stick insect Ranatra chinensis (Heteroptera: Nepidae).</title>
        <authorList>
            <person name="Liu X."/>
        </authorList>
    </citation>
    <scope>NUCLEOTIDE SEQUENCE [LARGE SCALE GENOMIC DNA]</scope>
    <source>
        <strain evidence="1">Cailab_2021Rc</strain>
        <tissue evidence="1">Muscle</tissue>
    </source>
</reference>
<evidence type="ECO:0000313" key="1">
    <source>
        <dbReference type="EMBL" id="KAL1115947.1"/>
    </source>
</evidence>
<comment type="caution">
    <text evidence="1">The sequence shown here is derived from an EMBL/GenBank/DDBJ whole genome shotgun (WGS) entry which is preliminary data.</text>
</comment>
<gene>
    <name evidence="1" type="ORF">AAG570_005442</name>
</gene>
<dbReference type="EMBL" id="JBFDAA010000018">
    <property type="protein sequence ID" value="KAL1115947.1"/>
    <property type="molecule type" value="Genomic_DNA"/>
</dbReference>
<protein>
    <submittedName>
        <fullName evidence="1">Uncharacterized protein</fullName>
    </submittedName>
</protein>
<organism evidence="1 2">
    <name type="scientific">Ranatra chinensis</name>
    <dbReference type="NCBI Taxonomy" id="642074"/>
    <lineage>
        <taxon>Eukaryota</taxon>
        <taxon>Metazoa</taxon>
        <taxon>Ecdysozoa</taxon>
        <taxon>Arthropoda</taxon>
        <taxon>Hexapoda</taxon>
        <taxon>Insecta</taxon>
        <taxon>Pterygota</taxon>
        <taxon>Neoptera</taxon>
        <taxon>Paraneoptera</taxon>
        <taxon>Hemiptera</taxon>
        <taxon>Heteroptera</taxon>
        <taxon>Panheteroptera</taxon>
        <taxon>Nepomorpha</taxon>
        <taxon>Nepidae</taxon>
        <taxon>Ranatrinae</taxon>
        <taxon>Ranatra</taxon>
    </lineage>
</organism>